<dbReference type="RefSeq" id="WP_106663969.1">
    <property type="nucleotide sequence ID" value="NZ_PGGM01000004.1"/>
</dbReference>
<dbReference type="InterPro" id="IPR023198">
    <property type="entry name" value="PGP-like_dom2"/>
</dbReference>
<dbReference type="InterPro" id="IPR036412">
    <property type="entry name" value="HAD-like_sf"/>
</dbReference>
<evidence type="ECO:0000313" key="1">
    <source>
        <dbReference type="EMBL" id="PSH64414.1"/>
    </source>
</evidence>
<dbReference type="PANTHER" id="PTHR43481">
    <property type="entry name" value="FRUCTOSE-1-PHOSPHATE PHOSPHATASE"/>
    <property type="match status" value="1"/>
</dbReference>
<dbReference type="SFLD" id="SFLDG01129">
    <property type="entry name" value="C1.5:_HAD__Beta-PGM__Phosphata"/>
    <property type="match status" value="1"/>
</dbReference>
<dbReference type="NCBIfam" id="TIGR01509">
    <property type="entry name" value="HAD-SF-IA-v3"/>
    <property type="match status" value="1"/>
</dbReference>
<organism evidence="1 2">
    <name type="scientific">Phyllobacterium sophorae</name>
    <dbReference type="NCBI Taxonomy" id="1520277"/>
    <lineage>
        <taxon>Bacteria</taxon>
        <taxon>Pseudomonadati</taxon>
        <taxon>Pseudomonadota</taxon>
        <taxon>Alphaproteobacteria</taxon>
        <taxon>Hyphomicrobiales</taxon>
        <taxon>Phyllobacteriaceae</taxon>
        <taxon>Phyllobacterium</taxon>
    </lineage>
</organism>
<dbReference type="InterPro" id="IPR006439">
    <property type="entry name" value="HAD-SF_hydro_IA"/>
</dbReference>
<dbReference type="SFLD" id="SFLDS00003">
    <property type="entry name" value="Haloacid_Dehalogenase"/>
    <property type="match status" value="1"/>
</dbReference>
<dbReference type="Proteomes" id="UP000241764">
    <property type="component" value="Unassembled WGS sequence"/>
</dbReference>
<dbReference type="Gene3D" id="3.40.50.1000">
    <property type="entry name" value="HAD superfamily/HAD-like"/>
    <property type="match status" value="1"/>
</dbReference>
<reference evidence="2" key="1">
    <citation type="submission" date="2017-11" db="EMBL/GenBank/DDBJ databases">
        <authorList>
            <person name="Kuznetsova I."/>
            <person name="Sazanova A."/>
            <person name="Chirak E."/>
            <person name="Safronova V."/>
            <person name="Willems A."/>
        </authorList>
    </citation>
    <scope>NUCLEOTIDE SEQUENCE [LARGE SCALE GENOMIC DNA]</scope>
    <source>
        <strain evidence="2">CCBAU 03422</strain>
    </source>
</reference>
<dbReference type="EMBL" id="PGGM01000004">
    <property type="protein sequence ID" value="PSH64414.1"/>
    <property type="molecule type" value="Genomic_DNA"/>
</dbReference>
<dbReference type="AlphaFoldDB" id="A0A2P7BD63"/>
<dbReference type="OrthoDB" id="9800058at2"/>
<protein>
    <submittedName>
        <fullName evidence="1">Glycerol-3-phosphatase</fullName>
    </submittedName>
</protein>
<dbReference type="PANTHER" id="PTHR43481:SF4">
    <property type="entry name" value="GLYCEROL-1-PHOSPHATE PHOSPHOHYDROLASE 1-RELATED"/>
    <property type="match status" value="1"/>
</dbReference>
<accession>A0A2P7BD63</accession>
<dbReference type="InterPro" id="IPR023214">
    <property type="entry name" value="HAD_sf"/>
</dbReference>
<sequence>MNGRVGVLAVSVFERNYSAFMFDMDGTLINSTAAAERVWAKWAEQHGLDVKTFLPTMHGARAVDTVRRLGLPGVVPEEEAAKITQAELDDVEGIVALPGAIAFLAGLPRSIWAIVTSSPLDLAKRRLATAGIPVPDCLITAEDVTAGKPSPDCYLLAARKLGVSAVNCLVFEDAVPGIIAGDAAGAEVLVITATHTHPIETAHTTMPNYENLNTGIDDDRIFLFQPGT</sequence>
<dbReference type="Pfam" id="PF00702">
    <property type="entry name" value="Hydrolase"/>
    <property type="match status" value="1"/>
</dbReference>
<dbReference type="InterPro" id="IPR051806">
    <property type="entry name" value="HAD-like_SPP"/>
</dbReference>
<comment type="caution">
    <text evidence="1">The sequence shown here is derived from an EMBL/GenBank/DDBJ whole genome shotgun (WGS) entry which is preliminary data.</text>
</comment>
<gene>
    <name evidence="1" type="ORF">CU103_10900</name>
</gene>
<dbReference type="Gene3D" id="1.10.150.240">
    <property type="entry name" value="Putative phosphatase, domain 2"/>
    <property type="match status" value="1"/>
</dbReference>
<dbReference type="SUPFAM" id="SSF56784">
    <property type="entry name" value="HAD-like"/>
    <property type="match status" value="1"/>
</dbReference>
<dbReference type="GO" id="GO:0050308">
    <property type="term" value="F:sugar-phosphatase activity"/>
    <property type="evidence" value="ECO:0007669"/>
    <property type="project" value="TreeGrafter"/>
</dbReference>
<name>A0A2P7BD63_9HYPH</name>
<keyword evidence="2" id="KW-1185">Reference proteome</keyword>
<proteinExistence type="predicted"/>
<evidence type="ECO:0000313" key="2">
    <source>
        <dbReference type="Proteomes" id="UP000241764"/>
    </source>
</evidence>